<sequence>MVRLTDFHDRVAEQFGTVTGDSMLVDHLLLSLGNRTAAQAIEDGEDPKDVWRALCVEFDVPRSRW</sequence>
<evidence type="ECO:0000313" key="2">
    <source>
        <dbReference type="Proteomes" id="UP000703038"/>
    </source>
</evidence>
<name>A0ABS2KSC5_9NOCA</name>
<comment type="caution">
    <text evidence="1">The sequence shown here is derived from an EMBL/GenBank/DDBJ whole genome shotgun (WGS) entry which is preliminary data.</text>
</comment>
<gene>
    <name evidence="1" type="ORF">JOE42_001588</name>
</gene>
<dbReference type="Proteomes" id="UP000703038">
    <property type="component" value="Unassembled WGS sequence"/>
</dbReference>
<dbReference type="Pfam" id="PF11248">
    <property type="entry name" value="DUF3046"/>
    <property type="match status" value="1"/>
</dbReference>
<dbReference type="InterPro" id="IPR021408">
    <property type="entry name" value="DUF3046"/>
</dbReference>
<reference evidence="1 2" key="1">
    <citation type="submission" date="2021-01" db="EMBL/GenBank/DDBJ databases">
        <title>Genomics of switchgrass bacterial isolates.</title>
        <authorList>
            <person name="Shade A."/>
        </authorList>
    </citation>
    <scope>NUCLEOTIDE SEQUENCE [LARGE SCALE GENOMIC DNA]</scope>
    <source>
        <strain evidence="1 2">PvP111</strain>
    </source>
</reference>
<dbReference type="EMBL" id="JAFBBK010000001">
    <property type="protein sequence ID" value="MBM7414855.1"/>
    <property type="molecule type" value="Genomic_DNA"/>
</dbReference>
<proteinExistence type="predicted"/>
<keyword evidence="2" id="KW-1185">Reference proteome</keyword>
<accession>A0ABS2KSC5</accession>
<evidence type="ECO:0000313" key="1">
    <source>
        <dbReference type="EMBL" id="MBM7414855.1"/>
    </source>
</evidence>
<organism evidence="1 2">
    <name type="scientific">Rhodococcoides corynebacterioides</name>
    <dbReference type="NCBI Taxonomy" id="53972"/>
    <lineage>
        <taxon>Bacteria</taxon>
        <taxon>Bacillati</taxon>
        <taxon>Actinomycetota</taxon>
        <taxon>Actinomycetes</taxon>
        <taxon>Mycobacteriales</taxon>
        <taxon>Nocardiaceae</taxon>
        <taxon>Rhodococcoides</taxon>
    </lineage>
</organism>
<protein>
    <submittedName>
        <fullName evidence="1">DNA repair ATPase RecN</fullName>
    </submittedName>
</protein>